<sequence length="226" mass="26053">MSKVRLSKFFGGKKKEPAAPTTQDALEQLHDTETLLLKKQEFLEYKINQELASAKKHGTSNRQLALRSLKRKRQYEGQLKKVDGMLSTMEFQREALENATMNRLVVDAMIDTKRAIEFANHKRSVDEVHKIMEEIQEQFEDQEEISQILSSPANLPASHQYDEDELLAELEELEREEKLSKQITSISIVDRLPVAPTASLPARVDKPKRQINRRDFDDFDAQLTAM</sequence>
<comment type="similarity">
    <text evidence="2">Belongs to the SNF7 family.</text>
</comment>
<organism evidence="6 7">
    <name type="scientific">Plectus sambesii</name>
    <dbReference type="NCBI Taxonomy" id="2011161"/>
    <lineage>
        <taxon>Eukaryota</taxon>
        <taxon>Metazoa</taxon>
        <taxon>Ecdysozoa</taxon>
        <taxon>Nematoda</taxon>
        <taxon>Chromadorea</taxon>
        <taxon>Plectida</taxon>
        <taxon>Plectina</taxon>
        <taxon>Plectoidea</taxon>
        <taxon>Plectidae</taxon>
        <taxon>Plectus</taxon>
    </lineage>
</organism>
<name>A0A914WDP9_9BILA</name>
<dbReference type="Proteomes" id="UP000887566">
    <property type="component" value="Unplaced"/>
</dbReference>
<dbReference type="InterPro" id="IPR005024">
    <property type="entry name" value="Snf7_fam"/>
</dbReference>
<keyword evidence="6" id="KW-1185">Reference proteome</keyword>
<dbReference type="GO" id="GO:0005771">
    <property type="term" value="C:multivesicular body"/>
    <property type="evidence" value="ECO:0007669"/>
    <property type="project" value="TreeGrafter"/>
</dbReference>
<dbReference type="GO" id="GO:0009898">
    <property type="term" value="C:cytoplasmic side of plasma membrane"/>
    <property type="evidence" value="ECO:0007669"/>
    <property type="project" value="TreeGrafter"/>
</dbReference>
<keyword evidence="3" id="KW-0967">Endosome</keyword>
<evidence type="ECO:0000256" key="4">
    <source>
        <dbReference type="SAM" id="Coils"/>
    </source>
</evidence>
<dbReference type="Pfam" id="PF03357">
    <property type="entry name" value="Snf7"/>
    <property type="match status" value="1"/>
</dbReference>
<evidence type="ECO:0000313" key="6">
    <source>
        <dbReference type="Proteomes" id="UP000887566"/>
    </source>
</evidence>
<proteinExistence type="inferred from homology"/>
<dbReference type="AlphaFoldDB" id="A0A914WDP9"/>
<reference evidence="7" key="1">
    <citation type="submission" date="2022-11" db="UniProtKB">
        <authorList>
            <consortium name="WormBaseParasite"/>
        </authorList>
    </citation>
    <scope>IDENTIFICATION</scope>
</reference>
<keyword evidence="4" id="KW-0175">Coiled coil</keyword>
<dbReference type="WBParaSite" id="PSAMB.scaffold395size53376.g5334.t1">
    <property type="protein sequence ID" value="PSAMB.scaffold395size53376.g5334.t1"/>
    <property type="gene ID" value="PSAMB.scaffold395size53376.g5334"/>
</dbReference>
<evidence type="ECO:0000256" key="3">
    <source>
        <dbReference type="ARBA" id="ARBA00022753"/>
    </source>
</evidence>
<feature type="coiled-coil region" evidence="4">
    <location>
        <begin position="125"/>
        <end position="183"/>
    </location>
</feature>
<dbReference type="Gene3D" id="1.10.287.1060">
    <property type="entry name" value="ESAT-6-like"/>
    <property type="match status" value="1"/>
</dbReference>
<comment type="subcellular location">
    <subcellularLocation>
        <location evidence="1">Endosome</location>
    </subcellularLocation>
</comment>
<feature type="region of interest" description="Disordered" evidence="5">
    <location>
        <begin position="1"/>
        <end position="23"/>
    </location>
</feature>
<evidence type="ECO:0000256" key="1">
    <source>
        <dbReference type="ARBA" id="ARBA00004177"/>
    </source>
</evidence>
<dbReference type="PANTHER" id="PTHR22761">
    <property type="entry name" value="CHARGED MULTIVESICULAR BODY PROTEIN"/>
    <property type="match status" value="1"/>
</dbReference>
<evidence type="ECO:0000256" key="5">
    <source>
        <dbReference type="SAM" id="MobiDB-lite"/>
    </source>
</evidence>
<protein>
    <submittedName>
        <fullName evidence="7">Uncharacterized protein</fullName>
    </submittedName>
</protein>
<evidence type="ECO:0000313" key="7">
    <source>
        <dbReference type="WBParaSite" id="PSAMB.scaffold395size53376.g5334.t1"/>
    </source>
</evidence>
<accession>A0A914WDP9</accession>
<dbReference type="PANTHER" id="PTHR22761:SF10">
    <property type="entry name" value="GH13992P"/>
    <property type="match status" value="1"/>
</dbReference>
<dbReference type="GO" id="GO:0006900">
    <property type="term" value="P:vesicle budding from membrane"/>
    <property type="evidence" value="ECO:0007669"/>
    <property type="project" value="TreeGrafter"/>
</dbReference>
<dbReference type="GO" id="GO:0000815">
    <property type="term" value="C:ESCRT III complex"/>
    <property type="evidence" value="ECO:0007669"/>
    <property type="project" value="TreeGrafter"/>
</dbReference>
<evidence type="ECO:0000256" key="2">
    <source>
        <dbReference type="ARBA" id="ARBA00006190"/>
    </source>
</evidence>
<dbReference type="GO" id="GO:0032511">
    <property type="term" value="P:late endosome to vacuole transport via multivesicular body sorting pathway"/>
    <property type="evidence" value="ECO:0007669"/>
    <property type="project" value="TreeGrafter"/>
</dbReference>
<dbReference type="Gene3D" id="6.10.250.1710">
    <property type="match status" value="1"/>
</dbReference>